<evidence type="ECO:0000256" key="1">
    <source>
        <dbReference type="SAM" id="MobiDB-lite"/>
    </source>
</evidence>
<dbReference type="AlphaFoldDB" id="A0A9W8NMZ9"/>
<keyword evidence="2" id="KW-0812">Transmembrane</keyword>
<comment type="caution">
    <text evidence="3">The sequence shown here is derived from an EMBL/GenBank/DDBJ whole genome shotgun (WGS) entry which is preliminary data.</text>
</comment>
<name>A0A9W8NMZ9_9PEZI</name>
<dbReference type="PANTHER" id="PTHR28229:SF1">
    <property type="entry name" value="TRANSLOCATION PROTEIN SEC66"/>
    <property type="match status" value="1"/>
</dbReference>
<evidence type="ECO:0000313" key="4">
    <source>
        <dbReference type="Proteomes" id="UP001148614"/>
    </source>
</evidence>
<dbReference type="InterPro" id="IPR018624">
    <property type="entry name" value="Sec66"/>
</dbReference>
<evidence type="ECO:0008006" key="5">
    <source>
        <dbReference type="Google" id="ProtNLM"/>
    </source>
</evidence>
<feature type="transmembrane region" description="Helical" evidence="2">
    <location>
        <begin position="12"/>
        <end position="33"/>
    </location>
</feature>
<proteinExistence type="predicted"/>
<protein>
    <recommendedName>
        <fullName evidence="5">Translocation protein sec66</fullName>
    </recommendedName>
</protein>
<dbReference type="VEuPathDB" id="FungiDB:F4678DRAFT_423438"/>
<feature type="region of interest" description="Disordered" evidence="1">
    <location>
        <begin position="197"/>
        <end position="235"/>
    </location>
</feature>
<gene>
    <name evidence="3" type="ORF">NPX13_g365</name>
</gene>
<dbReference type="Proteomes" id="UP001148614">
    <property type="component" value="Unassembled WGS sequence"/>
</dbReference>
<dbReference type="EMBL" id="JANPWZ010000023">
    <property type="protein sequence ID" value="KAJ3580186.1"/>
    <property type="molecule type" value="Genomic_DNA"/>
</dbReference>
<dbReference type="GO" id="GO:0031207">
    <property type="term" value="C:Sec62/Sec63 complex"/>
    <property type="evidence" value="ECO:0007669"/>
    <property type="project" value="InterPro"/>
</dbReference>
<keyword evidence="2" id="KW-1133">Transmembrane helix</keyword>
<dbReference type="PANTHER" id="PTHR28229">
    <property type="entry name" value="TRANSLOCATION PROTEIN SEC66"/>
    <property type="match status" value="1"/>
</dbReference>
<sequence>MYNILDIDWTSLALPFAYITVLGGSLYTFSTVYRKRKAVQSANLEPWFQTHLQRDVYLTLLDMQPEPGEEKGTRIPDSVIRAALLRRAVEDIRRIIQIRTSKQALTTLIQRGSVGDELLHRFQAAEKEIEEELRDVVSEANALAPGWGNSIFQSANEIAANTALRSSLEKIEGHLEADKQWWEKRRETIKEDFMKELEEDSAKGSAKAVSDDDVVHVEQASPAATPSKKKKKGKN</sequence>
<keyword evidence="2" id="KW-0472">Membrane</keyword>
<evidence type="ECO:0000313" key="3">
    <source>
        <dbReference type="EMBL" id="KAJ3580186.1"/>
    </source>
</evidence>
<evidence type="ECO:0000256" key="2">
    <source>
        <dbReference type="SAM" id="Phobius"/>
    </source>
</evidence>
<dbReference type="Pfam" id="PF09802">
    <property type="entry name" value="Sec66"/>
    <property type="match status" value="1"/>
</dbReference>
<dbReference type="GO" id="GO:0031204">
    <property type="term" value="P:post-translational protein targeting to membrane, translocation"/>
    <property type="evidence" value="ECO:0007669"/>
    <property type="project" value="InterPro"/>
</dbReference>
<keyword evidence="4" id="KW-1185">Reference proteome</keyword>
<accession>A0A9W8NMZ9</accession>
<organism evidence="3 4">
    <name type="scientific">Xylaria arbuscula</name>
    <dbReference type="NCBI Taxonomy" id="114810"/>
    <lineage>
        <taxon>Eukaryota</taxon>
        <taxon>Fungi</taxon>
        <taxon>Dikarya</taxon>
        <taxon>Ascomycota</taxon>
        <taxon>Pezizomycotina</taxon>
        <taxon>Sordariomycetes</taxon>
        <taxon>Xylariomycetidae</taxon>
        <taxon>Xylariales</taxon>
        <taxon>Xylariaceae</taxon>
        <taxon>Xylaria</taxon>
    </lineage>
</organism>
<reference evidence="3" key="1">
    <citation type="submission" date="2022-07" db="EMBL/GenBank/DDBJ databases">
        <title>Genome Sequence of Xylaria arbuscula.</title>
        <authorList>
            <person name="Buettner E."/>
        </authorList>
    </citation>
    <scope>NUCLEOTIDE SEQUENCE</scope>
    <source>
        <strain evidence="3">VT107</strain>
    </source>
</reference>